<name>A0AAD8LVN4_ACIOX</name>
<dbReference type="Pfam" id="PF04749">
    <property type="entry name" value="PLAC8"/>
    <property type="match status" value="1"/>
</dbReference>
<dbReference type="AlphaFoldDB" id="A0AAD8LVN4"/>
<organism evidence="2 3">
    <name type="scientific">Acipenser oxyrinchus oxyrinchus</name>
    <dbReference type="NCBI Taxonomy" id="40147"/>
    <lineage>
        <taxon>Eukaryota</taxon>
        <taxon>Metazoa</taxon>
        <taxon>Chordata</taxon>
        <taxon>Craniata</taxon>
        <taxon>Vertebrata</taxon>
        <taxon>Euteleostomi</taxon>
        <taxon>Actinopterygii</taxon>
        <taxon>Chondrostei</taxon>
        <taxon>Acipenseriformes</taxon>
        <taxon>Acipenseridae</taxon>
        <taxon>Acipenser</taxon>
    </lineage>
</organism>
<evidence type="ECO:0000256" key="1">
    <source>
        <dbReference type="ARBA" id="ARBA00009024"/>
    </source>
</evidence>
<dbReference type="Proteomes" id="UP001230051">
    <property type="component" value="Unassembled WGS sequence"/>
</dbReference>
<evidence type="ECO:0000313" key="2">
    <source>
        <dbReference type="EMBL" id="KAK1176382.1"/>
    </source>
</evidence>
<dbReference type="InterPro" id="IPR006461">
    <property type="entry name" value="PLAC_motif_containing"/>
</dbReference>
<keyword evidence="3" id="KW-1185">Reference proteome</keyword>
<dbReference type="PANTHER" id="PTHR15907">
    <property type="entry name" value="DUF614 FAMILY PROTEIN-RELATED"/>
    <property type="match status" value="1"/>
</dbReference>
<dbReference type="NCBIfam" id="TIGR01571">
    <property type="entry name" value="A_thal_Cys_rich"/>
    <property type="match status" value="1"/>
</dbReference>
<accession>A0AAD8LVN4</accession>
<proteinExistence type="inferred from homology"/>
<evidence type="ECO:0000313" key="3">
    <source>
        <dbReference type="Proteomes" id="UP001230051"/>
    </source>
</evidence>
<dbReference type="EMBL" id="JAGXEW010000001">
    <property type="protein sequence ID" value="KAK1176382.1"/>
    <property type="molecule type" value="Genomic_DNA"/>
</dbReference>
<gene>
    <name evidence="2" type="primary">Plac8</name>
    <name evidence="2" type="ORF">AOXY_G1255</name>
</gene>
<protein>
    <submittedName>
        <fullName evidence="2">Placenta associated 8, tandem duplicate 1</fullName>
    </submittedName>
</protein>
<comment type="similarity">
    <text evidence="1">Belongs to the cornifelin family.</text>
</comment>
<reference evidence="2" key="1">
    <citation type="submission" date="2022-02" db="EMBL/GenBank/DDBJ databases">
        <title>Atlantic sturgeon de novo genome assembly.</title>
        <authorList>
            <person name="Stock M."/>
            <person name="Klopp C."/>
            <person name="Guiguen Y."/>
            <person name="Cabau C."/>
            <person name="Parinello H."/>
            <person name="Santidrian Yebra-Pimentel E."/>
            <person name="Kuhl H."/>
            <person name="Dirks R.P."/>
            <person name="Guessner J."/>
            <person name="Wuertz S."/>
            <person name="Du K."/>
            <person name="Schartl M."/>
        </authorList>
    </citation>
    <scope>NUCLEOTIDE SEQUENCE</scope>
    <source>
        <strain evidence="2">STURGEONOMICS-FGT-2020</strain>
        <tissue evidence="2">Whole blood</tissue>
    </source>
</reference>
<sequence>MAAVTSQPRYGAGYPPSEFQTGVLDCCDDCGTCCCGLLCFPCLCCNVARDMDECCLFGPSMAMRSLYRARYNIKGSLCNDWLCTTFCMVCATCQLKRDIDKRKEQGIF</sequence>
<comment type="caution">
    <text evidence="2">The sequence shown here is derived from an EMBL/GenBank/DDBJ whole genome shotgun (WGS) entry which is preliminary data.</text>
</comment>